<dbReference type="GO" id="GO:0005524">
    <property type="term" value="F:ATP binding"/>
    <property type="evidence" value="ECO:0007669"/>
    <property type="project" value="UniProtKB-KW"/>
</dbReference>
<dbReference type="PANTHER" id="PTHR32309">
    <property type="entry name" value="TYROSINE-PROTEIN KINASE"/>
    <property type="match status" value="1"/>
</dbReference>
<dbReference type="Pfam" id="PF13807">
    <property type="entry name" value="GNVR"/>
    <property type="match status" value="1"/>
</dbReference>
<organism evidence="12 13">
    <name type="scientific">Pedobacter westerhofensis</name>
    <dbReference type="NCBI Taxonomy" id="425512"/>
    <lineage>
        <taxon>Bacteria</taxon>
        <taxon>Pseudomonadati</taxon>
        <taxon>Bacteroidota</taxon>
        <taxon>Sphingobacteriia</taxon>
        <taxon>Sphingobacteriales</taxon>
        <taxon>Sphingobacteriaceae</taxon>
        <taxon>Pedobacter</taxon>
    </lineage>
</organism>
<dbReference type="InterPro" id="IPR032807">
    <property type="entry name" value="GNVR"/>
</dbReference>
<evidence type="ECO:0000256" key="4">
    <source>
        <dbReference type="ARBA" id="ARBA00022741"/>
    </source>
</evidence>
<keyword evidence="7 9" id="KW-0472">Membrane</keyword>
<protein>
    <submittedName>
        <fullName evidence="12">Capsular exopolysaccharide family</fullName>
    </submittedName>
</protein>
<keyword evidence="6 9" id="KW-1133">Transmembrane helix</keyword>
<dbReference type="CDD" id="cd05387">
    <property type="entry name" value="BY-kinase"/>
    <property type="match status" value="1"/>
</dbReference>
<keyword evidence="5" id="KW-0067">ATP-binding</keyword>
<feature type="transmembrane region" description="Helical" evidence="9">
    <location>
        <begin position="484"/>
        <end position="503"/>
    </location>
</feature>
<keyword evidence="3 9" id="KW-0812">Transmembrane</keyword>
<evidence type="ECO:0000256" key="8">
    <source>
        <dbReference type="SAM" id="MobiDB-lite"/>
    </source>
</evidence>
<dbReference type="NCBIfam" id="TIGR01007">
    <property type="entry name" value="eps_fam"/>
    <property type="match status" value="1"/>
</dbReference>
<comment type="subcellular location">
    <subcellularLocation>
        <location evidence="1">Cell membrane</location>
        <topology evidence="1">Multi-pass membrane protein</topology>
    </subcellularLocation>
</comment>
<evidence type="ECO:0000256" key="9">
    <source>
        <dbReference type="SAM" id="Phobius"/>
    </source>
</evidence>
<dbReference type="SUPFAM" id="SSF52540">
    <property type="entry name" value="P-loop containing nucleoside triphosphate hydrolases"/>
    <property type="match status" value="1"/>
</dbReference>
<evidence type="ECO:0000256" key="7">
    <source>
        <dbReference type="ARBA" id="ARBA00023136"/>
    </source>
</evidence>
<gene>
    <name evidence="12" type="ORF">SAMN06265348_113100</name>
</gene>
<evidence type="ECO:0000256" key="1">
    <source>
        <dbReference type="ARBA" id="ARBA00004651"/>
    </source>
</evidence>
<dbReference type="Gene3D" id="3.40.50.300">
    <property type="entry name" value="P-loop containing nucleotide triphosphate hydrolases"/>
    <property type="match status" value="1"/>
</dbReference>
<dbReference type="GO" id="GO:0005886">
    <property type="term" value="C:plasma membrane"/>
    <property type="evidence" value="ECO:0007669"/>
    <property type="project" value="UniProtKB-SubCell"/>
</dbReference>
<feature type="region of interest" description="Disordered" evidence="8">
    <location>
        <begin position="404"/>
        <end position="428"/>
    </location>
</feature>
<feature type="domain" description="Polysaccharide chain length determinant N-terminal" evidence="10">
    <location>
        <begin position="25"/>
        <end position="106"/>
    </location>
</feature>
<dbReference type="RefSeq" id="WP_142530526.1">
    <property type="nucleotide sequence ID" value="NZ_CBCSJO010000012.1"/>
</dbReference>
<accession>A0A521FK54</accession>
<evidence type="ECO:0000259" key="11">
    <source>
        <dbReference type="Pfam" id="PF13807"/>
    </source>
</evidence>
<evidence type="ECO:0000256" key="6">
    <source>
        <dbReference type="ARBA" id="ARBA00022989"/>
    </source>
</evidence>
<dbReference type="Pfam" id="PF02706">
    <property type="entry name" value="Wzz"/>
    <property type="match status" value="1"/>
</dbReference>
<feature type="domain" description="Tyrosine-protein kinase G-rich" evidence="11">
    <location>
        <begin position="427"/>
        <end position="505"/>
    </location>
</feature>
<dbReference type="Pfam" id="PF10609">
    <property type="entry name" value="ParA"/>
    <property type="match status" value="1"/>
</dbReference>
<dbReference type="InterPro" id="IPR027417">
    <property type="entry name" value="P-loop_NTPase"/>
</dbReference>
<feature type="transmembrane region" description="Helical" evidence="9">
    <location>
        <begin position="28"/>
        <end position="47"/>
    </location>
</feature>
<proteinExistence type="predicted"/>
<dbReference type="Proteomes" id="UP000320300">
    <property type="component" value="Unassembled WGS sequence"/>
</dbReference>
<dbReference type="InterPro" id="IPR005702">
    <property type="entry name" value="Wzc-like_C"/>
</dbReference>
<evidence type="ECO:0000313" key="12">
    <source>
        <dbReference type="EMBL" id="SMO96499.1"/>
    </source>
</evidence>
<keyword evidence="13" id="KW-1185">Reference proteome</keyword>
<evidence type="ECO:0000313" key="13">
    <source>
        <dbReference type="Proteomes" id="UP000320300"/>
    </source>
</evidence>
<evidence type="ECO:0000259" key="10">
    <source>
        <dbReference type="Pfam" id="PF02706"/>
    </source>
</evidence>
<dbReference type="AlphaFoldDB" id="A0A521FK54"/>
<reference evidence="12 13" key="1">
    <citation type="submission" date="2017-05" db="EMBL/GenBank/DDBJ databases">
        <authorList>
            <person name="Varghese N."/>
            <person name="Submissions S."/>
        </authorList>
    </citation>
    <scope>NUCLEOTIDE SEQUENCE [LARGE SCALE GENOMIC DNA]</scope>
    <source>
        <strain evidence="12 13">DSM 19036</strain>
    </source>
</reference>
<feature type="compositionally biased region" description="Polar residues" evidence="8">
    <location>
        <begin position="404"/>
        <end position="421"/>
    </location>
</feature>
<sequence length="775" mass="85672">MKLIRKTSEPQQVATEQGGNMLFKLLPYWPLFAILFAVALACSWVYLKMTPPLYEATARIMINEKKGADELKSDAPMQTTAPKKTIDNEREMIMSNPILYKVVENLSLYAPVYTKTALSKDVAYQSSPVQIVAKDPKSIKASEPVAFTFAQSAVTIEGKKYPLNTWVNTPYGMLMFMMNTHNKNLQRNGDFFFSLMTEKKAAATLGSRIKVAEANKLSTILSVTLTDEDPVRAEDILNDVLKVYNNAAIDEQNKLAANTMEFISQRLAGVQSELLAIESNLQNYRTVEGAVDVGTQGKLYLENVSNNDQKVGEINMQLSVLDQVESSVRSNNLANGVVPSTVGVNDPGLSQMVKNIYELQLNAESLKKTTGENNPMYVSYIDQINKIKPQIVQNLQNQRASLQASRKNLSSTTSNYSSALQTMPEKERKMVDISRQQQIKSNIYTFLLQKKEETALSYISNGSGSKVVNNAESSEFPVSPKRKMIYLAALFGAGIIGLGFVTAKEGLRTNVMFQSDIEKLTRLPVIAEISTDKSNRAIVMGGQQRTLIAEQFRSLRTTLRYLGVSSTHKRVMVTSAISGEGKSFVASNLAITLAMTGKKVALLDFDLNNPTLHRKFNIKQTVGITEYLQGAITADKAIIPSGQNENLSLLLTGALPMDPSELILSNRTEELLNYLDEKFDYIVLDVPPVGPVSDAYTLAQFCDATLYVVRHAYTPKAFVERIDENIKLNNLPNPAIVFNAVAPRGFGKNYGYGYGSGMVYGGSYDQKRISIDSGK</sequence>
<keyword evidence="2" id="KW-1003">Cell membrane</keyword>
<dbReference type="GO" id="GO:0004713">
    <property type="term" value="F:protein tyrosine kinase activity"/>
    <property type="evidence" value="ECO:0007669"/>
    <property type="project" value="TreeGrafter"/>
</dbReference>
<keyword evidence="4" id="KW-0547">Nucleotide-binding</keyword>
<name>A0A521FK54_9SPHI</name>
<dbReference type="InterPro" id="IPR050445">
    <property type="entry name" value="Bact_polysacc_biosynth/exp"/>
</dbReference>
<dbReference type="InterPro" id="IPR003856">
    <property type="entry name" value="LPS_length_determ_N"/>
</dbReference>
<evidence type="ECO:0000256" key="3">
    <source>
        <dbReference type="ARBA" id="ARBA00022692"/>
    </source>
</evidence>
<dbReference type="InterPro" id="IPR033756">
    <property type="entry name" value="YlxH/NBP35"/>
</dbReference>
<evidence type="ECO:0000256" key="2">
    <source>
        <dbReference type="ARBA" id="ARBA00022475"/>
    </source>
</evidence>
<dbReference type="PANTHER" id="PTHR32309:SF13">
    <property type="entry name" value="FERRIC ENTEROBACTIN TRANSPORT PROTEIN FEPE"/>
    <property type="match status" value="1"/>
</dbReference>
<dbReference type="OrthoDB" id="9794577at2"/>
<evidence type="ECO:0000256" key="5">
    <source>
        <dbReference type="ARBA" id="ARBA00022840"/>
    </source>
</evidence>
<dbReference type="EMBL" id="FXTN01000013">
    <property type="protein sequence ID" value="SMO96499.1"/>
    <property type="molecule type" value="Genomic_DNA"/>
</dbReference>